<reference evidence="5" key="2">
    <citation type="submission" date="2015-01" db="EMBL/GenBank/DDBJ databases">
        <title>Evolutionary Origins and Diversification of the Mycorrhizal Mutualists.</title>
        <authorList>
            <consortium name="DOE Joint Genome Institute"/>
            <consortium name="Mycorrhizal Genomics Consortium"/>
            <person name="Kohler A."/>
            <person name="Kuo A."/>
            <person name="Nagy L.G."/>
            <person name="Floudas D."/>
            <person name="Copeland A."/>
            <person name="Barry K.W."/>
            <person name="Cichocki N."/>
            <person name="Veneault-Fourrey C."/>
            <person name="LaButti K."/>
            <person name="Lindquist E.A."/>
            <person name="Lipzen A."/>
            <person name="Lundell T."/>
            <person name="Morin E."/>
            <person name="Murat C."/>
            <person name="Riley R."/>
            <person name="Ohm R."/>
            <person name="Sun H."/>
            <person name="Tunlid A."/>
            <person name="Henrissat B."/>
            <person name="Grigoriev I.V."/>
            <person name="Hibbett D.S."/>
            <person name="Martin F."/>
        </authorList>
    </citation>
    <scope>NUCLEOTIDE SEQUENCE [LARGE SCALE GENOMIC DNA]</scope>
    <source>
        <strain evidence="5">441</strain>
    </source>
</reference>
<dbReference type="STRING" id="765257.A0A0C9Z5S7"/>
<keyword evidence="5" id="KW-1185">Reference proteome</keyword>
<keyword evidence="2" id="KW-0732">Signal</keyword>
<dbReference type="Pfam" id="PF01693">
    <property type="entry name" value="Cauli_VI"/>
    <property type="match status" value="1"/>
</dbReference>
<feature type="signal peptide" evidence="2">
    <location>
        <begin position="1"/>
        <end position="20"/>
    </location>
</feature>
<dbReference type="HOGENOM" id="CLU_1215190_0_0_1"/>
<feature type="region of interest" description="Disordered" evidence="1">
    <location>
        <begin position="187"/>
        <end position="208"/>
    </location>
</feature>
<accession>A0A0C9Z5S7</accession>
<evidence type="ECO:0000313" key="4">
    <source>
        <dbReference type="EMBL" id="KIK17792.1"/>
    </source>
</evidence>
<dbReference type="InterPro" id="IPR037056">
    <property type="entry name" value="RNase_H1_N_sf"/>
</dbReference>
<dbReference type="AlphaFoldDB" id="A0A0C9Z5S7"/>
<feature type="chain" id="PRO_5002217911" description="Ribonuclease H1 N-terminal domain-containing protein" evidence="2">
    <location>
        <begin position="21"/>
        <end position="225"/>
    </location>
</feature>
<evidence type="ECO:0000256" key="1">
    <source>
        <dbReference type="SAM" id="MobiDB-lite"/>
    </source>
</evidence>
<organism evidence="4 5">
    <name type="scientific">Pisolithus microcarpus 441</name>
    <dbReference type="NCBI Taxonomy" id="765257"/>
    <lineage>
        <taxon>Eukaryota</taxon>
        <taxon>Fungi</taxon>
        <taxon>Dikarya</taxon>
        <taxon>Basidiomycota</taxon>
        <taxon>Agaricomycotina</taxon>
        <taxon>Agaricomycetes</taxon>
        <taxon>Agaricomycetidae</taxon>
        <taxon>Boletales</taxon>
        <taxon>Sclerodermatineae</taxon>
        <taxon>Pisolithaceae</taxon>
        <taxon>Pisolithus</taxon>
    </lineage>
</organism>
<dbReference type="InterPro" id="IPR011320">
    <property type="entry name" value="RNase_H1_N"/>
</dbReference>
<proteinExistence type="predicted"/>
<protein>
    <recommendedName>
        <fullName evidence="3">Ribonuclease H1 N-terminal domain-containing protein</fullName>
    </recommendedName>
</protein>
<sequence>MSHVLIYLLSFQLLAMSASSLNQDVPFRPLHELLAEMTISDATSNTVTWTCRTTEESVMISRAPVSGGTAAAPTERAASIAATCEQKPNRAVKSLAEPASPCIPPIPHPSRILPPKSNTAVQGYYVITVGQEVGVFYNWPDVAARTNNISGNTHKQCKSFSEALKVYTRMYNKGCVRAVPVPGGPFWPEAEHSDSSTSRPPSSGSSAELWSQLGELPIEALTNAL</sequence>
<name>A0A0C9Z5S7_9AGAM</name>
<dbReference type="Proteomes" id="UP000054018">
    <property type="component" value="Unassembled WGS sequence"/>
</dbReference>
<feature type="domain" description="Ribonuclease H1 N-terminal" evidence="3">
    <location>
        <begin position="124"/>
        <end position="163"/>
    </location>
</feature>
<feature type="compositionally biased region" description="Low complexity" evidence="1">
    <location>
        <begin position="195"/>
        <end position="206"/>
    </location>
</feature>
<evidence type="ECO:0000313" key="5">
    <source>
        <dbReference type="Proteomes" id="UP000054018"/>
    </source>
</evidence>
<dbReference type="EMBL" id="KN833819">
    <property type="protein sequence ID" value="KIK17792.1"/>
    <property type="molecule type" value="Genomic_DNA"/>
</dbReference>
<reference evidence="4 5" key="1">
    <citation type="submission" date="2014-04" db="EMBL/GenBank/DDBJ databases">
        <authorList>
            <consortium name="DOE Joint Genome Institute"/>
            <person name="Kuo A."/>
            <person name="Kohler A."/>
            <person name="Costa M.D."/>
            <person name="Nagy L.G."/>
            <person name="Floudas D."/>
            <person name="Copeland A."/>
            <person name="Barry K.W."/>
            <person name="Cichocki N."/>
            <person name="Veneault-Fourrey C."/>
            <person name="LaButti K."/>
            <person name="Lindquist E.A."/>
            <person name="Lipzen A."/>
            <person name="Lundell T."/>
            <person name="Morin E."/>
            <person name="Murat C."/>
            <person name="Sun H."/>
            <person name="Tunlid A."/>
            <person name="Henrissat B."/>
            <person name="Grigoriev I.V."/>
            <person name="Hibbett D.S."/>
            <person name="Martin F."/>
            <person name="Nordberg H.P."/>
            <person name="Cantor M.N."/>
            <person name="Hua S.X."/>
        </authorList>
    </citation>
    <scope>NUCLEOTIDE SEQUENCE [LARGE SCALE GENOMIC DNA]</scope>
    <source>
        <strain evidence="4 5">441</strain>
    </source>
</reference>
<dbReference type="Gene3D" id="3.40.970.10">
    <property type="entry name" value="Ribonuclease H1, N-terminal domain"/>
    <property type="match status" value="1"/>
</dbReference>
<evidence type="ECO:0000259" key="3">
    <source>
        <dbReference type="Pfam" id="PF01693"/>
    </source>
</evidence>
<dbReference type="InterPro" id="IPR009027">
    <property type="entry name" value="Ribosomal_bL9/RNase_H1_N"/>
</dbReference>
<gene>
    <name evidence="4" type="ORF">PISMIDRAFT_14816</name>
</gene>
<dbReference type="OrthoDB" id="10355919at2759"/>
<dbReference type="SUPFAM" id="SSF55658">
    <property type="entry name" value="L9 N-domain-like"/>
    <property type="match status" value="1"/>
</dbReference>
<evidence type="ECO:0000256" key="2">
    <source>
        <dbReference type="SAM" id="SignalP"/>
    </source>
</evidence>